<dbReference type="Proteomes" id="UP001501207">
    <property type="component" value="Unassembled WGS sequence"/>
</dbReference>
<keyword evidence="1" id="KW-0472">Membrane</keyword>
<dbReference type="EMBL" id="BAABFN010000001">
    <property type="protein sequence ID" value="GAA4303629.1"/>
    <property type="molecule type" value="Genomic_DNA"/>
</dbReference>
<accession>A0ABP8FGZ7</accession>
<evidence type="ECO:0000313" key="3">
    <source>
        <dbReference type="Proteomes" id="UP001501207"/>
    </source>
</evidence>
<keyword evidence="1" id="KW-0812">Transmembrane</keyword>
<feature type="transmembrane region" description="Helical" evidence="1">
    <location>
        <begin position="6"/>
        <end position="23"/>
    </location>
</feature>
<reference evidence="3" key="1">
    <citation type="journal article" date="2019" name="Int. J. Syst. Evol. Microbiol.">
        <title>The Global Catalogue of Microorganisms (GCM) 10K type strain sequencing project: providing services to taxonomists for standard genome sequencing and annotation.</title>
        <authorList>
            <consortium name="The Broad Institute Genomics Platform"/>
            <consortium name="The Broad Institute Genome Sequencing Center for Infectious Disease"/>
            <person name="Wu L."/>
            <person name="Ma J."/>
        </authorList>
    </citation>
    <scope>NUCLEOTIDE SEQUENCE [LARGE SCALE GENOMIC DNA]</scope>
    <source>
        <strain evidence="3">JCM 17664</strain>
    </source>
</reference>
<feature type="transmembrane region" description="Helical" evidence="1">
    <location>
        <begin position="35"/>
        <end position="54"/>
    </location>
</feature>
<keyword evidence="1" id="KW-1133">Transmembrane helix</keyword>
<proteinExistence type="predicted"/>
<protein>
    <submittedName>
        <fullName evidence="2">Uncharacterized protein</fullName>
    </submittedName>
</protein>
<feature type="transmembrane region" description="Helical" evidence="1">
    <location>
        <begin position="60"/>
        <end position="81"/>
    </location>
</feature>
<feature type="transmembrane region" description="Helical" evidence="1">
    <location>
        <begin position="93"/>
        <end position="113"/>
    </location>
</feature>
<organism evidence="2 3">
    <name type="scientific">Compostibacter hankyongensis</name>
    <dbReference type="NCBI Taxonomy" id="1007089"/>
    <lineage>
        <taxon>Bacteria</taxon>
        <taxon>Pseudomonadati</taxon>
        <taxon>Bacteroidota</taxon>
        <taxon>Chitinophagia</taxon>
        <taxon>Chitinophagales</taxon>
        <taxon>Chitinophagaceae</taxon>
        <taxon>Compostibacter</taxon>
    </lineage>
</organism>
<evidence type="ECO:0000256" key="1">
    <source>
        <dbReference type="SAM" id="Phobius"/>
    </source>
</evidence>
<name>A0ABP8FGZ7_9BACT</name>
<evidence type="ECO:0000313" key="2">
    <source>
        <dbReference type="EMBL" id="GAA4303629.1"/>
    </source>
</evidence>
<keyword evidence="3" id="KW-1185">Reference proteome</keyword>
<comment type="caution">
    <text evidence="2">The sequence shown here is derived from an EMBL/GenBank/DDBJ whole genome shotgun (WGS) entry which is preliminary data.</text>
</comment>
<gene>
    <name evidence="2" type="ORF">GCM10023143_07290</name>
</gene>
<sequence>MIYVAIILFSLAILLGLGFIYRITRKKSLPKAAVYAHGAFAISACIVLGVDILQHLQGRHYMQLFSLVNFAPAVLMGFVLYFSGTKKNRLPPLVIGAHAGLALIAFIILVAAVL</sequence>